<evidence type="ECO:0000256" key="1">
    <source>
        <dbReference type="ARBA" id="ARBA00022692"/>
    </source>
</evidence>
<name>A0A564YTI8_HYMDI</name>
<evidence type="ECO:0000256" key="5">
    <source>
        <dbReference type="ARBA" id="ARBA00037847"/>
    </source>
</evidence>
<keyword evidence="1" id="KW-0812">Transmembrane</keyword>
<dbReference type="InterPro" id="IPR001005">
    <property type="entry name" value="SANT/Myb"/>
</dbReference>
<proteinExistence type="predicted"/>
<dbReference type="EMBL" id="CABIJS010000377">
    <property type="protein sequence ID" value="VUZ50545.1"/>
    <property type="molecule type" value="Genomic_DNA"/>
</dbReference>
<organism evidence="8 9">
    <name type="scientific">Hymenolepis diminuta</name>
    <name type="common">Rat tapeworm</name>
    <dbReference type="NCBI Taxonomy" id="6216"/>
    <lineage>
        <taxon>Eukaryota</taxon>
        <taxon>Metazoa</taxon>
        <taxon>Spiralia</taxon>
        <taxon>Lophotrochozoa</taxon>
        <taxon>Platyhelminthes</taxon>
        <taxon>Cestoda</taxon>
        <taxon>Eucestoda</taxon>
        <taxon>Cyclophyllidea</taxon>
        <taxon>Hymenolepididae</taxon>
        <taxon>Hymenolepis</taxon>
    </lineage>
</organism>
<dbReference type="AlphaFoldDB" id="A0A564YTI8"/>
<keyword evidence="9" id="KW-1185">Reference proteome</keyword>
<keyword evidence="2" id="KW-0732">Signal</keyword>
<evidence type="ECO:0000256" key="6">
    <source>
        <dbReference type="SAM" id="MobiDB-lite"/>
    </source>
</evidence>
<dbReference type="PANTHER" id="PTHR44653:SF2">
    <property type="entry name" value="DNAJ HOMOLOG SUBFAMILY C MEMBER 1"/>
    <property type="match status" value="1"/>
</dbReference>
<dbReference type="InterPro" id="IPR052606">
    <property type="entry name" value="DnaJ_domain_protein"/>
</dbReference>
<protein>
    <recommendedName>
        <fullName evidence="7">Myb-like domain-containing protein</fullName>
    </recommendedName>
</protein>
<dbReference type="Gene3D" id="1.10.10.60">
    <property type="entry name" value="Homeodomain-like"/>
    <property type="match status" value="1"/>
</dbReference>
<dbReference type="InterPro" id="IPR009057">
    <property type="entry name" value="Homeodomain-like_sf"/>
</dbReference>
<evidence type="ECO:0000256" key="3">
    <source>
        <dbReference type="ARBA" id="ARBA00022989"/>
    </source>
</evidence>
<accession>A0A564YTI8</accession>
<feature type="compositionally biased region" description="Acidic residues" evidence="6">
    <location>
        <begin position="1"/>
        <end position="24"/>
    </location>
</feature>
<evidence type="ECO:0000259" key="7">
    <source>
        <dbReference type="SMART" id="SM00717"/>
    </source>
</evidence>
<feature type="domain" description="Myb-like" evidence="7">
    <location>
        <begin position="104"/>
        <end position="156"/>
    </location>
</feature>
<gene>
    <name evidence="8" type="ORF">WMSIL1_LOCUS9395</name>
</gene>
<sequence length="165" mass="18476">MDDFYEGEPSDVEQINEEESEGEDNYCLSKCKANRSGKVESSNNRGHPISHEEGIVTQSGNNSIEGEATSEMNIVDEDVHVSRRKLKAKAKTVVETGREITAPGAAGWTQKEQNQLETAMNSFSKETPKRWQLIAECVPSKTLTEVMDRVKFLAERSKKKLQAEQ</sequence>
<reference evidence="8 9" key="1">
    <citation type="submission" date="2019-07" db="EMBL/GenBank/DDBJ databases">
        <authorList>
            <person name="Jastrzebski P J."/>
            <person name="Paukszto L."/>
            <person name="Jastrzebski P J."/>
        </authorList>
    </citation>
    <scope>NUCLEOTIDE SEQUENCE [LARGE SCALE GENOMIC DNA]</scope>
    <source>
        <strain evidence="8 9">WMS-il1</strain>
    </source>
</reference>
<evidence type="ECO:0000313" key="9">
    <source>
        <dbReference type="Proteomes" id="UP000321570"/>
    </source>
</evidence>
<dbReference type="PANTHER" id="PTHR44653">
    <property type="entry name" value="DNAJ HOMOLOG SUBFAMILY C MEMBER 1"/>
    <property type="match status" value="1"/>
</dbReference>
<dbReference type="Proteomes" id="UP000321570">
    <property type="component" value="Unassembled WGS sequence"/>
</dbReference>
<comment type="subcellular location">
    <subcellularLocation>
        <location evidence="5">Endomembrane system</location>
        <topology evidence="5">Single-pass membrane protein</topology>
    </subcellularLocation>
</comment>
<keyword evidence="3" id="KW-1133">Transmembrane helix</keyword>
<dbReference type="SUPFAM" id="SSF46689">
    <property type="entry name" value="Homeodomain-like"/>
    <property type="match status" value="1"/>
</dbReference>
<evidence type="ECO:0000313" key="8">
    <source>
        <dbReference type="EMBL" id="VUZ50545.1"/>
    </source>
</evidence>
<keyword evidence="4" id="KW-0472">Membrane</keyword>
<dbReference type="CDD" id="cd00167">
    <property type="entry name" value="SANT"/>
    <property type="match status" value="1"/>
</dbReference>
<dbReference type="SMART" id="SM00717">
    <property type="entry name" value="SANT"/>
    <property type="match status" value="1"/>
</dbReference>
<evidence type="ECO:0000256" key="4">
    <source>
        <dbReference type="ARBA" id="ARBA00023136"/>
    </source>
</evidence>
<dbReference type="GO" id="GO:0012505">
    <property type="term" value="C:endomembrane system"/>
    <property type="evidence" value="ECO:0007669"/>
    <property type="project" value="UniProtKB-SubCell"/>
</dbReference>
<dbReference type="Pfam" id="PF23082">
    <property type="entry name" value="Myb_DNA-binding_2"/>
    <property type="match status" value="1"/>
</dbReference>
<evidence type="ECO:0000256" key="2">
    <source>
        <dbReference type="ARBA" id="ARBA00022729"/>
    </source>
</evidence>
<feature type="region of interest" description="Disordered" evidence="6">
    <location>
        <begin position="1"/>
        <end position="63"/>
    </location>
</feature>